<keyword evidence="3" id="KW-0804">Transcription</keyword>
<dbReference type="InterPro" id="IPR036388">
    <property type="entry name" value="WH-like_DNA-bd_sf"/>
</dbReference>
<evidence type="ECO:0000313" key="6">
    <source>
        <dbReference type="Proteomes" id="UP000463337"/>
    </source>
</evidence>
<dbReference type="PANTHER" id="PTHR30126">
    <property type="entry name" value="HTH-TYPE TRANSCRIPTIONAL REGULATOR"/>
    <property type="match status" value="1"/>
</dbReference>
<protein>
    <submittedName>
        <fullName evidence="5">LysR family transcriptional regulator</fullName>
    </submittedName>
</protein>
<sequence>MINPLWLNTFKTLVEVGHFTQTAEKLYMTQPGVSQHIKKLEQA</sequence>
<dbReference type="InterPro" id="IPR036390">
    <property type="entry name" value="WH_DNA-bd_sf"/>
</dbReference>
<evidence type="ECO:0000313" key="5">
    <source>
        <dbReference type="EMBL" id="MRY60822.1"/>
    </source>
</evidence>
<proteinExistence type="inferred from homology"/>
<evidence type="ECO:0000256" key="2">
    <source>
        <dbReference type="ARBA" id="ARBA00023015"/>
    </source>
</evidence>
<gene>
    <name evidence="5" type="ORF">GKD59_23710</name>
</gene>
<feature type="domain" description="HTH lysR-type" evidence="4">
    <location>
        <begin position="2"/>
        <end position="43"/>
    </location>
</feature>
<evidence type="ECO:0000256" key="1">
    <source>
        <dbReference type="ARBA" id="ARBA00009437"/>
    </source>
</evidence>
<dbReference type="SUPFAM" id="SSF46785">
    <property type="entry name" value="Winged helix' DNA-binding domain"/>
    <property type="match status" value="1"/>
</dbReference>
<dbReference type="GO" id="GO:0000976">
    <property type="term" value="F:transcription cis-regulatory region binding"/>
    <property type="evidence" value="ECO:0007669"/>
    <property type="project" value="TreeGrafter"/>
</dbReference>
<organism evidence="5 6">
    <name type="scientific">Parabacteroides distasonis</name>
    <dbReference type="NCBI Taxonomy" id="823"/>
    <lineage>
        <taxon>Bacteria</taxon>
        <taxon>Pseudomonadati</taxon>
        <taxon>Bacteroidota</taxon>
        <taxon>Bacteroidia</taxon>
        <taxon>Bacteroidales</taxon>
        <taxon>Tannerellaceae</taxon>
        <taxon>Parabacteroides</taxon>
    </lineage>
</organism>
<dbReference type="AlphaFoldDB" id="A0A7K0GP60"/>
<dbReference type="Gene3D" id="1.10.10.10">
    <property type="entry name" value="Winged helix-like DNA-binding domain superfamily/Winged helix DNA-binding domain"/>
    <property type="match status" value="1"/>
</dbReference>
<dbReference type="Proteomes" id="UP000463337">
    <property type="component" value="Unassembled WGS sequence"/>
</dbReference>
<evidence type="ECO:0000256" key="3">
    <source>
        <dbReference type="ARBA" id="ARBA00023163"/>
    </source>
</evidence>
<comment type="similarity">
    <text evidence="1">Belongs to the LysR transcriptional regulatory family.</text>
</comment>
<reference evidence="5 6" key="1">
    <citation type="journal article" date="2019" name="Nat. Med.">
        <title>A library of human gut bacterial isolates paired with longitudinal multiomics data enables mechanistic microbiome research.</title>
        <authorList>
            <person name="Poyet M."/>
            <person name="Groussin M."/>
            <person name="Gibbons S.M."/>
            <person name="Avila-Pacheco J."/>
            <person name="Jiang X."/>
            <person name="Kearney S.M."/>
            <person name="Perrotta A.R."/>
            <person name="Berdy B."/>
            <person name="Zhao S."/>
            <person name="Lieberman T.D."/>
            <person name="Swanson P.K."/>
            <person name="Smith M."/>
            <person name="Roesemann S."/>
            <person name="Alexander J.E."/>
            <person name="Rich S.A."/>
            <person name="Livny J."/>
            <person name="Vlamakis H."/>
            <person name="Clish C."/>
            <person name="Bullock K."/>
            <person name="Deik A."/>
            <person name="Scott J."/>
            <person name="Pierce K.A."/>
            <person name="Xavier R.J."/>
            <person name="Alm E.J."/>
        </authorList>
    </citation>
    <scope>NUCLEOTIDE SEQUENCE [LARGE SCALE GENOMIC DNA]</scope>
    <source>
        <strain evidence="5 6">BIOML-A41</strain>
    </source>
</reference>
<dbReference type="PRINTS" id="PR00039">
    <property type="entry name" value="HTHLYSR"/>
</dbReference>
<dbReference type="InterPro" id="IPR000847">
    <property type="entry name" value="LysR_HTH_N"/>
</dbReference>
<dbReference type="Pfam" id="PF00126">
    <property type="entry name" value="HTH_1"/>
    <property type="match status" value="1"/>
</dbReference>
<dbReference type="PROSITE" id="PS50931">
    <property type="entry name" value="HTH_LYSR"/>
    <property type="match status" value="1"/>
</dbReference>
<feature type="non-terminal residue" evidence="5">
    <location>
        <position position="43"/>
    </location>
</feature>
<evidence type="ECO:0000259" key="4">
    <source>
        <dbReference type="PROSITE" id="PS50931"/>
    </source>
</evidence>
<keyword evidence="2" id="KW-0805">Transcription regulation</keyword>
<comment type="caution">
    <text evidence="5">The sequence shown here is derived from an EMBL/GenBank/DDBJ whole genome shotgun (WGS) entry which is preliminary data.</text>
</comment>
<accession>A0A7K0GP60</accession>
<dbReference type="GO" id="GO:0003700">
    <property type="term" value="F:DNA-binding transcription factor activity"/>
    <property type="evidence" value="ECO:0007669"/>
    <property type="project" value="InterPro"/>
</dbReference>
<name>A0A7K0GP60_PARDI</name>
<dbReference type="EMBL" id="WKLT01000183">
    <property type="protein sequence ID" value="MRY60822.1"/>
    <property type="molecule type" value="Genomic_DNA"/>
</dbReference>
<dbReference type="PANTHER" id="PTHR30126:SF99">
    <property type="entry name" value="TRANSCRIPTIONAL REGULATOR LYSR FAMILY"/>
    <property type="match status" value="1"/>
</dbReference>